<dbReference type="Proteomes" id="UP000248764">
    <property type="component" value="Unassembled WGS sequence"/>
</dbReference>
<dbReference type="GO" id="GO:0016491">
    <property type="term" value="F:oxidoreductase activity"/>
    <property type="evidence" value="ECO:0007669"/>
    <property type="project" value="UniProtKB-KW"/>
</dbReference>
<dbReference type="PANTHER" id="PTHR43818">
    <property type="entry name" value="BCDNA.GH03377"/>
    <property type="match status" value="1"/>
</dbReference>
<protein>
    <recommendedName>
        <fullName evidence="6">Gfo/Idh/MocA family oxidoreductase</fullName>
    </recommendedName>
</protein>
<evidence type="ECO:0000313" key="5">
    <source>
        <dbReference type="Proteomes" id="UP000248764"/>
    </source>
</evidence>
<keyword evidence="5" id="KW-1185">Reference proteome</keyword>
<accession>A0A2W2CGI3</accession>
<dbReference type="SUPFAM" id="SSF55347">
    <property type="entry name" value="Glyceraldehyde-3-phosphate dehydrogenase-like, C-terminal domain"/>
    <property type="match status" value="1"/>
</dbReference>
<evidence type="ECO:0000259" key="2">
    <source>
        <dbReference type="Pfam" id="PF01408"/>
    </source>
</evidence>
<reference evidence="4 5" key="1">
    <citation type="submission" date="2018-01" db="EMBL/GenBank/DDBJ databases">
        <title>Draft genome sequence of Jiangella sp. GTF31.</title>
        <authorList>
            <person name="Sahin N."/>
            <person name="Ay H."/>
            <person name="Saygin H."/>
        </authorList>
    </citation>
    <scope>NUCLEOTIDE SEQUENCE [LARGE SCALE GENOMIC DNA]</scope>
    <source>
        <strain evidence="4 5">GTF31</strain>
    </source>
</reference>
<dbReference type="Pfam" id="PF01408">
    <property type="entry name" value="GFO_IDH_MocA"/>
    <property type="match status" value="1"/>
</dbReference>
<dbReference type="AlphaFoldDB" id="A0A2W2CGI3"/>
<keyword evidence="1" id="KW-0560">Oxidoreductase</keyword>
<dbReference type="InterPro" id="IPR036291">
    <property type="entry name" value="NAD(P)-bd_dom_sf"/>
</dbReference>
<dbReference type="GO" id="GO:0000166">
    <property type="term" value="F:nucleotide binding"/>
    <property type="evidence" value="ECO:0007669"/>
    <property type="project" value="InterPro"/>
</dbReference>
<organism evidence="4 5">
    <name type="scientific">Jiangella anatolica</name>
    <dbReference type="NCBI Taxonomy" id="2670374"/>
    <lineage>
        <taxon>Bacteria</taxon>
        <taxon>Bacillati</taxon>
        <taxon>Actinomycetota</taxon>
        <taxon>Actinomycetes</taxon>
        <taxon>Jiangellales</taxon>
        <taxon>Jiangellaceae</taxon>
        <taxon>Jiangella</taxon>
    </lineage>
</organism>
<evidence type="ECO:0000313" key="4">
    <source>
        <dbReference type="EMBL" id="PZF84756.1"/>
    </source>
</evidence>
<evidence type="ECO:0000259" key="3">
    <source>
        <dbReference type="Pfam" id="PF22725"/>
    </source>
</evidence>
<proteinExistence type="predicted"/>
<dbReference type="Gene3D" id="3.30.360.10">
    <property type="entry name" value="Dihydrodipicolinate Reductase, domain 2"/>
    <property type="match status" value="1"/>
</dbReference>
<dbReference type="InterPro" id="IPR055170">
    <property type="entry name" value="GFO_IDH_MocA-like_dom"/>
</dbReference>
<dbReference type="SUPFAM" id="SSF51735">
    <property type="entry name" value="NAD(P)-binding Rossmann-fold domains"/>
    <property type="match status" value="1"/>
</dbReference>
<sequence length="327" mass="35258">MAARGVAIVGAGAFGLTHATAIDAHPELELRAVVGSTTESAARLADRFGVLHGGLDDVLADPSIDGVIIATPHATHLDLARRTLEAGKHVLVEKPLAVTTEECDALLAAEKTSAGRGMVGHLMRWAPAHRLARHLLDQGVVGDVVAAESRRVIPWNWAHRRPWHRSAAQGGGMWMVQGVHVLDQLCWLLDAWPDRIVGRSETRFHPEQDADDYGTALARFGTVPVSVTIAGIRQGATEIYTQITGTEATMRVSHRGDLFVDSGGGWEQHASQTADQWERTLRGELDAFAGVILGRSTGPDFAYGRHIVAAVEGVRRSQRSGRWEAIG</sequence>
<dbReference type="RefSeq" id="WP_111254098.1">
    <property type="nucleotide sequence ID" value="NZ_POTW01000013.1"/>
</dbReference>
<dbReference type="Gene3D" id="3.40.50.720">
    <property type="entry name" value="NAD(P)-binding Rossmann-like Domain"/>
    <property type="match status" value="1"/>
</dbReference>
<evidence type="ECO:0000256" key="1">
    <source>
        <dbReference type="ARBA" id="ARBA00023002"/>
    </source>
</evidence>
<dbReference type="EMBL" id="POTW01000013">
    <property type="protein sequence ID" value="PZF84756.1"/>
    <property type="molecule type" value="Genomic_DNA"/>
</dbReference>
<dbReference type="InterPro" id="IPR050463">
    <property type="entry name" value="Gfo/Idh/MocA_oxidrdct_glycsds"/>
</dbReference>
<evidence type="ECO:0008006" key="6">
    <source>
        <dbReference type="Google" id="ProtNLM"/>
    </source>
</evidence>
<dbReference type="Pfam" id="PF22725">
    <property type="entry name" value="GFO_IDH_MocA_C3"/>
    <property type="match status" value="1"/>
</dbReference>
<comment type="caution">
    <text evidence="4">The sequence shown here is derived from an EMBL/GenBank/DDBJ whole genome shotgun (WGS) entry which is preliminary data.</text>
</comment>
<name>A0A2W2CGI3_9ACTN</name>
<feature type="domain" description="GFO/IDH/MocA-like oxidoreductase" evidence="3">
    <location>
        <begin position="130"/>
        <end position="250"/>
    </location>
</feature>
<dbReference type="InterPro" id="IPR000683">
    <property type="entry name" value="Gfo/Idh/MocA-like_OxRdtase_N"/>
</dbReference>
<gene>
    <name evidence="4" type="ORF">C1I92_07795</name>
</gene>
<feature type="domain" description="Gfo/Idh/MocA-like oxidoreductase N-terminal" evidence="2">
    <location>
        <begin position="5"/>
        <end position="121"/>
    </location>
</feature>
<dbReference type="PANTHER" id="PTHR43818:SF11">
    <property type="entry name" value="BCDNA.GH03377"/>
    <property type="match status" value="1"/>
</dbReference>